<feature type="compositionally biased region" description="Acidic residues" evidence="3">
    <location>
        <begin position="835"/>
        <end position="861"/>
    </location>
</feature>
<protein>
    <submittedName>
        <fullName evidence="4">Uncharacterized protein</fullName>
    </submittedName>
</protein>
<feature type="repeat" description="ARM" evidence="2">
    <location>
        <begin position="744"/>
        <end position="786"/>
    </location>
</feature>
<dbReference type="SUPFAM" id="SSF48371">
    <property type="entry name" value="ARM repeat"/>
    <property type="match status" value="2"/>
</dbReference>
<dbReference type="SMART" id="SM00185">
    <property type="entry name" value="ARM"/>
    <property type="match status" value="5"/>
</dbReference>
<feature type="compositionally biased region" description="Polar residues" evidence="3">
    <location>
        <begin position="601"/>
        <end position="611"/>
    </location>
</feature>
<dbReference type="InterPro" id="IPR016024">
    <property type="entry name" value="ARM-type_fold"/>
</dbReference>
<dbReference type="InterPro" id="IPR000225">
    <property type="entry name" value="Armadillo"/>
</dbReference>
<keyword evidence="5" id="KW-1185">Reference proteome</keyword>
<feature type="compositionally biased region" description="Low complexity" evidence="3">
    <location>
        <begin position="439"/>
        <end position="462"/>
    </location>
</feature>
<dbReference type="OrthoDB" id="409644at2759"/>
<evidence type="ECO:0000313" key="4">
    <source>
        <dbReference type="EMBL" id="GBG65346.1"/>
    </source>
</evidence>
<dbReference type="PROSITE" id="PS50176">
    <property type="entry name" value="ARM_REPEAT"/>
    <property type="match status" value="1"/>
</dbReference>
<evidence type="ECO:0000256" key="1">
    <source>
        <dbReference type="ARBA" id="ARBA00022786"/>
    </source>
</evidence>
<keyword evidence="1" id="KW-0833">Ubl conjugation pathway</keyword>
<feature type="region of interest" description="Disordered" evidence="3">
    <location>
        <begin position="510"/>
        <end position="539"/>
    </location>
</feature>
<gene>
    <name evidence="4" type="ORF">CBR_g50708</name>
</gene>
<dbReference type="EMBL" id="BFEA01000061">
    <property type="protein sequence ID" value="GBG65346.1"/>
    <property type="molecule type" value="Genomic_DNA"/>
</dbReference>
<feature type="region of interest" description="Disordered" evidence="3">
    <location>
        <begin position="563"/>
        <end position="643"/>
    </location>
</feature>
<sequence>MEIDGQGAEALVNGDDGSDTASWDQSKAVGAIRYALQTLYSDDPVIAQQACAAAQRVFANGGSSRSLSSVRHWASRILKQLARARGELNPRLVEEAVGPLVGILSTTSVDRTCDRADSAFILGSMACGGSRCSETIARTGIIGELVRLIDRDDTALPAEREMAAFAIAKLSRKPAENARVVDGAGGLRSLVNLLDVGTSVAKEYAAEAIWCLARDRECAQALVRLGCVRRLASLIRNASVPARVKAHASHALGVFGIHKRIRRVIVEGGAIEALADILRSNLDLTTRINAANTLGILAVQLDDTSRIANAGVVPAVISLLFEADQRAREIGEDSLCVIASSFSNAISIAKHLIAIATDASRSWDDRSTAVDSIWDLATYSHCVSAVGAAGIIPQLISLLDEDEAAPRTTSVPDVAPLEPPCVPGSPSPSSPRACPPSCPTSQPSSSNCMPRSSSSPTLSTTSSLLLQRADPLGSRPCHTLCVDRVLFCHGSTSECGASSVAHMLPPHCHVGTSSSSPSSEVDALPKESRSLSGLAMGSGNDFEAGQGSAIALLLRTDQTAAPVNRKRPLSSDKGICTADGEPQKQGADSDSPTEDGGPPCNRQNLSGSSPSADECRATLVRPEASRKSPKLEEHPDAVCRIDPSCSGPCAEEHAAEEDALAQRTQSFHPSVHSCQREEMAGCSRMAENRSDGEGSGSSDSEEEDGDMDSSSTSTMPNSMREGIAGAFAALSTDEDNRMMMVEAGVITALGKLLTDPLEDVRDSAAEALYHLSREHCYRPQMIRAGLFQILSDVRPDDDQQLGVRVYHFSRVIRRRLLWAMEYEDMKEHQAQEQPEREEDDEGRGGGEGEEDGGDDDSDDGMEFATFVDMECDVEEYLSLMTGADAMMD</sequence>
<evidence type="ECO:0000313" key="5">
    <source>
        <dbReference type="Proteomes" id="UP000265515"/>
    </source>
</evidence>
<dbReference type="Gene3D" id="1.25.10.10">
    <property type="entry name" value="Leucine-rich Repeat Variant"/>
    <property type="match status" value="3"/>
</dbReference>
<feature type="region of interest" description="Disordered" evidence="3">
    <location>
        <begin position="826"/>
        <end position="864"/>
    </location>
</feature>
<feature type="compositionally biased region" description="Pro residues" evidence="3">
    <location>
        <begin position="417"/>
        <end position="438"/>
    </location>
</feature>
<organism evidence="4 5">
    <name type="scientific">Chara braunii</name>
    <name type="common">Braun's stonewort</name>
    <dbReference type="NCBI Taxonomy" id="69332"/>
    <lineage>
        <taxon>Eukaryota</taxon>
        <taxon>Viridiplantae</taxon>
        <taxon>Streptophyta</taxon>
        <taxon>Charophyceae</taxon>
        <taxon>Charales</taxon>
        <taxon>Characeae</taxon>
        <taxon>Chara</taxon>
    </lineage>
</organism>
<accession>A0A388K5Q6</accession>
<name>A0A388K5Q6_CHABU</name>
<comment type="caution">
    <text evidence="4">The sequence shown here is derived from an EMBL/GenBank/DDBJ whole genome shotgun (WGS) entry which is preliminary data.</text>
</comment>
<dbReference type="Proteomes" id="UP000265515">
    <property type="component" value="Unassembled WGS sequence"/>
</dbReference>
<proteinExistence type="predicted"/>
<dbReference type="STRING" id="69332.A0A388K5Q6"/>
<feature type="region of interest" description="Disordered" evidence="3">
    <location>
        <begin position="407"/>
        <end position="462"/>
    </location>
</feature>
<reference evidence="4 5" key="1">
    <citation type="journal article" date="2018" name="Cell">
        <title>The Chara Genome: Secondary Complexity and Implications for Plant Terrestrialization.</title>
        <authorList>
            <person name="Nishiyama T."/>
            <person name="Sakayama H."/>
            <person name="Vries J.D."/>
            <person name="Buschmann H."/>
            <person name="Saint-Marcoux D."/>
            <person name="Ullrich K.K."/>
            <person name="Haas F.B."/>
            <person name="Vanderstraeten L."/>
            <person name="Becker D."/>
            <person name="Lang D."/>
            <person name="Vosolsobe S."/>
            <person name="Rombauts S."/>
            <person name="Wilhelmsson P.K.I."/>
            <person name="Janitza P."/>
            <person name="Kern R."/>
            <person name="Heyl A."/>
            <person name="Rumpler F."/>
            <person name="Villalobos L.I.A.C."/>
            <person name="Clay J.M."/>
            <person name="Skokan R."/>
            <person name="Toyoda A."/>
            <person name="Suzuki Y."/>
            <person name="Kagoshima H."/>
            <person name="Schijlen E."/>
            <person name="Tajeshwar N."/>
            <person name="Catarino B."/>
            <person name="Hetherington A.J."/>
            <person name="Saltykova A."/>
            <person name="Bonnot C."/>
            <person name="Breuninger H."/>
            <person name="Symeonidi A."/>
            <person name="Radhakrishnan G.V."/>
            <person name="Van Nieuwerburgh F."/>
            <person name="Deforce D."/>
            <person name="Chang C."/>
            <person name="Karol K.G."/>
            <person name="Hedrich R."/>
            <person name="Ulvskov P."/>
            <person name="Glockner G."/>
            <person name="Delwiche C.F."/>
            <person name="Petrasek J."/>
            <person name="Van de Peer Y."/>
            <person name="Friml J."/>
            <person name="Beilby M."/>
            <person name="Dolan L."/>
            <person name="Kohara Y."/>
            <person name="Sugano S."/>
            <person name="Fujiyama A."/>
            <person name="Delaux P.-M."/>
            <person name="Quint M."/>
            <person name="TheiBen G."/>
            <person name="Hagemann M."/>
            <person name="Harholt J."/>
            <person name="Dunand C."/>
            <person name="Zachgo S."/>
            <person name="Langdale J."/>
            <person name="Maumus F."/>
            <person name="Straeten D.V.D."/>
            <person name="Gould S.B."/>
            <person name="Rensing S.A."/>
        </authorList>
    </citation>
    <scope>NUCLEOTIDE SEQUENCE [LARGE SCALE GENOMIC DNA]</scope>
    <source>
        <strain evidence="4 5">S276</strain>
    </source>
</reference>
<dbReference type="PANTHER" id="PTHR23315:SF7">
    <property type="entry name" value="U-BOX DOMAIN-CONTAINING PROTEIN 4"/>
    <property type="match status" value="1"/>
</dbReference>
<evidence type="ECO:0000256" key="3">
    <source>
        <dbReference type="SAM" id="MobiDB-lite"/>
    </source>
</evidence>
<feature type="region of interest" description="Disordered" evidence="3">
    <location>
        <begin position="1"/>
        <end position="22"/>
    </location>
</feature>
<feature type="region of interest" description="Disordered" evidence="3">
    <location>
        <begin position="656"/>
        <end position="719"/>
    </location>
</feature>
<dbReference type="Gramene" id="GBG65346">
    <property type="protein sequence ID" value="GBG65346"/>
    <property type="gene ID" value="CBR_g50708"/>
</dbReference>
<dbReference type="PANTHER" id="PTHR23315">
    <property type="entry name" value="U BOX DOMAIN-CONTAINING"/>
    <property type="match status" value="1"/>
</dbReference>
<feature type="compositionally biased region" description="Basic and acidic residues" evidence="3">
    <location>
        <begin position="623"/>
        <end position="639"/>
    </location>
</feature>
<dbReference type="Pfam" id="PF00514">
    <property type="entry name" value="Arm"/>
    <property type="match status" value="1"/>
</dbReference>
<dbReference type="InterPro" id="IPR011989">
    <property type="entry name" value="ARM-like"/>
</dbReference>
<evidence type="ECO:0000256" key="2">
    <source>
        <dbReference type="PROSITE-ProRule" id="PRU00259"/>
    </source>
</evidence>
<dbReference type="AlphaFoldDB" id="A0A388K5Q6"/>